<dbReference type="Gene3D" id="3.40.50.10320">
    <property type="entry name" value="LmbE-like"/>
    <property type="match status" value="1"/>
</dbReference>
<reference evidence="1" key="1">
    <citation type="journal article" date="2014" name="Front. Microbiol.">
        <title>High frequency of phylogenetically diverse reductive dehalogenase-homologous genes in deep subseafloor sedimentary metagenomes.</title>
        <authorList>
            <person name="Kawai M."/>
            <person name="Futagami T."/>
            <person name="Toyoda A."/>
            <person name="Takaki Y."/>
            <person name="Nishi S."/>
            <person name="Hori S."/>
            <person name="Arai W."/>
            <person name="Tsubouchi T."/>
            <person name="Morono Y."/>
            <person name="Uchiyama I."/>
            <person name="Ito T."/>
            <person name="Fujiyama A."/>
            <person name="Inagaki F."/>
            <person name="Takami H."/>
        </authorList>
    </citation>
    <scope>NUCLEOTIDE SEQUENCE</scope>
    <source>
        <strain evidence="1">Expedition CK06-06</strain>
    </source>
</reference>
<dbReference type="AlphaFoldDB" id="X1E790"/>
<dbReference type="Pfam" id="PF02585">
    <property type="entry name" value="PIG-L"/>
    <property type="match status" value="1"/>
</dbReference>
<proteinExistence type="predicted"/>
<accession>X1E790</accession>
<dbReference type="EMBL" id="BART01039344">
    <property type="protein sequence ID" value="GAH13034.1"/>
    <property type="molecule type" value="Genomic_DNA"/>
</dbReference>
<feature type="non-terminal residue" evidence="1">
    <location>
        <position position="1"/>
    </location>
</feature>
<name>X1E790_9ZZZZ</name>
<protein>
    <submittedName>
        <fullName evidence="1">Uncharacterized protein</fullName>
    </submittedName>
</protein>
<dbReference type="InterPro" id="IPR003737">
    <property type="entry name" value="GlcNAc_PI_deacetylase-related"/>
</dbReference>
<gene>
    <name evidence="1" type="ORF">S01H4_64719</name>
</gene>
<sequence length="84" mass="9599">IAEIEKKAYEHIYFFPHLDDVVFSCGGRIARQRHNRERVLVVTVFSGGLGQSGINDPLFAPFVDMDGRRNEDERAMEALKADYL</sequence>
<comment type="caution">
    <text evidence="1">The sequence shown here is derived from an EMBL/GenBank/DDBJ whole genome shotgun (WGS) entry which is preliminary data.</text>
</comment>
<dbReference type="SUPFAM" id="SSF102588">
    <property type="entry name" value="LmbE-like"/>
    <property type="match status" value="1"/>
</dbReference>
<evidence type="ECO:0000313" key="1">
    <source>
        <dbReference type="EMBL" id="GAH13034.1"/>
    </source>
</evidence>
<dbReference type="InterPro" id="IPR024078">
    <property type="entry name" value="LmbE-like_dom_sf"/>
</dbReference>
<organism evidence="1">
    <name type="scientific">marine sediment metagenome</name>
    <dbReference type="NCBI Taxonomy" id="412755"/>
    <lineage>
        <taxon>unclassified sequences</taxon>
        <taxon>metagenomes</taxon>
        <taxon>ecological metagenomes</taxon>
    </lineage>
</organism>